<dbReference type="EMBL" id="AMZH03003386">
    <property type="protein sequence ID" value="RRT72505.1"/>
    <property type="molecule type" value="Genomic_DNA"/>
</dbReference>
<dbReference type="AlphaFoldDB" id="A0A427A8D4"/>
<reference evidence="1 2" key="1">
    <citation type="journal article" date="2014" name="Agronomy (Basel)">
        <title>A Draft Genome Sequence for Ensete ventricosum, the Drought-Tolerant Tree Against Hunger.</title>
        <authorList>
            <person name="Harrison J."/>
            <person name="Moore K.A."/>
            <person name="Paszkiewicz K."/>
            <person name="Jones T."/>
            <person name="Grant M."/>
            <person name="Ambacheew D."/>
            <person name="Muzemil S."/>
            <person name="Studholme D.J."/>
        </authorList>
    </citation>
    <scope>NUCLEOTIDE SEQUENCE [LARGE SCALE GENOMIC DNA]</scope>
</reference>
<sequence length="179" mass="19689">MAIETLEFLKPYSNLTRKEAGSGIPGANRRSRTALIELGILHRVPYASTRFGFSLGVVVVRPRQEVPQRSVATRSHEMVIRTVIGFAYLTPVKVSNLCVVPHARGPVKEAEPTFYVGPTTVSEQLTEVRGIANSKNSVLMQGLVCGQWSNRGYPKSTGTWRHGALKLYLRHGKDTSVGD</sequence>
<dbReference type="Proteomes" id="UP000287651">
    <property type="component" value="Unassembled WGS sequence"/>
</dbReference>
<accession>A0A427A8D4</accession>
<gene>
    <name evidence="1" type="ORF">B296_00034506</name>
</gene>
<protein>
    <submittedName>
        <fullName evidence="1">Uncharacterized protein</fullName>
    </submittedName>
</protein>
<evidence type="ECO:0000313" key="1">
    <source>
        <dbReference type="EMBL" id="RRT72505.1"/>
    </source>
</evidence>
<evidence type="ECO:0000313" key="2">
    <source>
        <dbReference type="Proteomes" id="UP000287651"/>
    </source>
</evidence>
<proteinExistence type="predicted"/>
<comment type="caution">
    <text evidence="1">The sequence shown here is derived from an EMBL/GenBank/DDBJ whole genome shotgun (WGS) entry which is preliminary data.</text>
</comment>
<organism evidence="1 2">
    <name type="scientific">Ensete ventricosum</name>
    <name type="common">Abyssinian banana</name>
    <name type="synonym">Musa ensete</name>
    <dbReference type="NCBI Taxonomy" id="4639"/>
    <lineage>
        <taxon>Eukaryota</taxon>
        <taxon>Viridiplantae</taxon>
        <taxon>Streptophyta</taxon>
        <taxon>Embryophyta</taxon>
        <taxon>Tracheophyta</taxon>
        <taxon>Spermatophyta</taxon>
        <taxon>Magnoliopsida</taxon>
        <taxon>Liliopsida</taxon>
        <taxon>Zingiberales</taxon>
        <taxon>Musaceae</taxon>
        <taxon>Ensete</taxon>
    </lineage>
</organism>
<name>A0A427A8D4_ENSVE</name>